<organism evidence="2 3">
    <name type="scientific">Rhizoctonia solani</name>
    <dbReference type="NCBI Taxonomy" id="456999"/>
    <lineage>
        <taxon>Eukaryota</taxon>
        <taxon>Fungi</taxon>
        <taxon>Dikarya</taxon>
        <taxon>Basidiomycota</taxon>
        <taxon>Agaricomycotina</taxon>
        <taxon>Agaricomycetes</taxon>
        <taxon>Cantharellales</taxon>
        <taxon>Ceratobasidiaceae</taxon>
        <taxon>Rhizoctonia</taxon>
    </lineage>
</organism>
<evidence type="ECO:0000313" key="2">
    <source>
        <dbReference type="EMBL" id="CUA68694.1"/>
    </source>
</evidence>
<keyword evidence="3" id="KW-1185">Reference proteome</keyword>
<gene>
    <name evidence="2" type="ORF">RSOLAG22IIIB_08063</name>
</gene>
<evidence type="ECO:0000313" key="3">
    <source>
        <dbReference type="Proteomes" id="UP000044841"/>
    </source>
</evidence>
<dbReference type="Gene3D" id="1.10.510.10">
    <property type="entry name" value="Transferase(Phosphotransferase) domain 1"/>
    <property type="match status" value="1"/>
</dbReference>
<sequence length="370" mass="43940">MEALAFDDVDIESRPDRRSEAEERWVSFQPYLLSKGYNLRPRYQPDWIPSWKGTKISPLSCEDSADSMPIRLLDAIRIQDNQQVMIKMNVPSREDTEGVEEYALLQHFSRPLLRDCPSNHVVPCLDSFPIPNVPEGNFIVMPLLSKYHDIPFYNLAELHDMLEQLFNGLIFMHDNNVAHCDIASPNVMMDARTLYDEPFHPFFQTHSTDIQRLIFPRYRRSQKHVRYFYIDLGYAKWFRDPDAPRIATGRTAREIAPEQRHGKPYDPFVADVYQLGVMIHKDLVEKIHDLKFLLPLVREMIEPNPSHRLKLETARTRMNTAFLGLSGWRYRWPIIPPNLSFRERWRYIFIGAIAEIRFWVNRFFRLFWRL</sequence>
<dbReference type="Proteomes" id="UP000044841">
    <property type="component" value="Unassembled WGS sequence"/>
</dbReference>
<dbReference type="InterPro" id="IPR000719">
    <property type="entry name" value="Prot_kinase_dom"/>
</dbReference>
<name>A0A0K6FRS3_9AGAM</name>
<dbReference type="GO" id="GO:0005634">
    <property type="term" value="C:nucleus"/>
    <property type="evidence" value="ECO:0007669"/>
    <property type="project" value="TreeGrafter"/>
</dbReference>
<dbReference type="PROSITE" id="PS50011">
    <property type="entry name" value="PROTEIN_KINASE_DOM"/>
    <property type="match status" value="1"/>
</dbReference>
<dbReference type="EMBL" id="CYGV01000524">
    <property type="protein sequence ID" value="CUA68694.1"/>
    <property type="molecule type" value="Genomic_DNA"/>
</dbReference>
<dbReference type="PANTHER" id="PTHR44167">
    <property type="entry name" value="OVARIAN-SPECIFIC SERINE/THREONINE-PROTEIN KINASE LOK-RELATED"/>
    <property type="match status" value="1"/>
</dbReference>
<dbReference type="SMART" id="SM00220">
    <property type="entry name" value="S_TKc"/>
    <property type="match status" value="1"/>
</dbReference>
<dbReference type="GO" id="GO:0005524">
    <property type="term" value="F:ATP binding"/>
    <property type="evidence" value="ECO:0007669"/>
    <property type="project" value="InterPro"/>
</dbReference>
<dbReference type="GO" id="GO:0004674">
    <property type="term" value="F:protein serine/threonine kinase activity"/>
    <property type="evidence" value="ECO:0007669"/>
    <property type="project" value="TreeGrafter"/>
</dbReference>
<feature type="domain" description="Protein kinase" evidence="1">
    <location>
        <begin position="1"/>
        <end position="370"/>
    </location>
</feature>
<protein>
    <recommendedName>
        <fullName evidence="1">Protein kinase domain-containing protein</fullName>
    </recommendedName>
</protein>
<proteinExistence type="predicted"/>
<dbReference type="AlphaFoldDB" id="A0A0K6FRS3"/>
<dbReference type="GO" id="GO:0044773">
    <property type="term" value="P:mitotic DNA damage checkpoint signaling"/>
    <property type="evidence" value="ECO:0007669"/>
    <property type="project" value="TreeGrafter"/>
</dbReference>
<evidence type="ECO:0000259" key="1">
    <source>
        <dbReference type="PROSITE" id="PS50011"/>
    </source>
</evidence>
<dbReference type="InterPro" id="IPR011009">
    <property type="entry name" value="Kinase-like_dom_sf"/>
</dbReference>
<accession>A0A0K6FRS3</accession>
<reference evidence="2 3" key="1">
    <citation type="submission" date="2015-07" db="EMBL/GenBank/DDBJ databases">
        <authorList>
            <person name="Noorani M."/>
        </authorList>
    </citation>
    <scope>NUCLEOTIDE SEQUENCE [LARGE SCALE GENOMIC DNA]</scope>
    <source>
        <strain evidence="2">BBA 69670</strain>
    </source>
</reference>
<dbReference type="PANTHER" id="PTHR44167:SF24">
    <property type="entry name" value="SERINE_THREONINE-PROTEIN KINASE CHK2"/>
    <property type="match status" value="1"/>
</dbReference>
<dbReference type="SUPFAM" id="SSF56112">
    <property type="entry name" value="Protein kinase-like (PK-like)"/>
    <property type="match status" value="1"/>
</dbReference>